<evidence type="ECO:0000313" key="3">
    <source>
        <dbReference type="EMBL" id="KLO04756.1"/>
    </source>
</evidence>
<dbReference type="SUPFAM" id="SSF48464">
    <property type="entry name" value="ENTH/VHS domain"/>
    <property type="match status" value="1"/>
</dbReference>
<dbReference type="OrthoDB" id="4033880at2759"/>
<feature type="region of interest" description="Disordered" evidence="1">
    <location>
        <begin position="434"/>
        <end position="457"/>
    </location>
</feature>
<name>A0A0H2RIU5_9AGAM</name>
<dbReference type="InterPro" id="IPR008942">
    <property type="entry name" value="ENTH_VHS"/>
</dbReference>
<dbReference type="SMART" id="SM00273">
    <property type="entry name" value="ENTH"/>
    <property type="match status" value="1"/>
</dbReference>
<dbReference type="InParanoid" id="A0A0H2RIU5"/>
<protein>
    <submittedName>
        <fullName evidence="3">ENTH-domain-containing protein</fullName>
    </submittedName>
</protein>
<feature type="compositionally biased region" description="Low complexity" evidence="1">
    <location>
        <begin position="245"/>
        <end position="271"/>
    </location>
</feature>
<dbReference type="InterPro" id="IPR013809">
    <property type="entry name" value="ENTH"/>
</dbReference>
<dbReference type="PANTHER" id="PTHR12276">
    <property type="entry name" value="EPSIN/ENT-RELATED"/>
    <property type="match status" value="1"/>
</dbReference>
<dbReference type="PROSITE" id="PS50942">
    <property type="entry name" value="ENTH"/>
    <property type="match status" value="1"/>
</dbReference>
<feature type="compositionally biased region" description="Low complexity" evidence="1">
    <location>
        <begin position="518"/>
        <end position="535"/>
    </location>
</feature>
<dbReference type="AlphaFoldDB" id="A0A0H2RIU5"/>
<dbReference type="EMBL" id="KQ086441">
    <property type="protein sequence ID" value="KLO04756.1"/>
    <property type="molecule type" value="Genomic_DNA"/>
</dbReference>
<dbReference type="GO" id="GO:0006895">
    <property type="term" value="P:Golgi to endosome transport"/>
    <property type="evidence" value="ECO:0007669"/>
    <property type="project" value="TreeGrafter"/>
</dbReference>
<feature type="region of interest" description="Disordered" evidence="1">
    <location>
        <begin position="473"/>
        <end position="535"/>
    </location>
</feature>
<dbReference type="GO" id="GO:0006897">
    <property type="term" value="P:endocytosis"/>
    <property type="evidence" value="ECO:0007669"/>
    <property type="project" value="TreeGrafter"/>
</dbReference>
<dbReference type="GO" id="GO:0005829">
    <property type="term" value="C:cytosol"/>
    <property type="evidence" value="ECO:0007669"/>
    <property type="project" value="GOC"/>
</dbReference>
<accession>A0A0H2RIU5</accession>
<dbReference type="Pfam" id="PF01417">
    <property type="entry name" value="ENTH"/>
    <property type="match status" value="1"/>
</dbReference>
<dbReference type="Proteomes" id="UP000053477">
    <property type="component" value="Unassembled WGS sequence"/>
</dbReference>
<reference evidence="3 4" key="1">
    <citation type="submission" date="2015-04" db="EMBL/GenBank/DDBJ databases">
        <title>Complete genome sequence of Schizopora paradoxa KUC8140, a cosmopolitan wood degrader in East Asia.</title>
        <authorList>
            <consortium name="DOE Joint Genome Institute"/>
            <person name="Min B."/>
            <person name="Park H."/>
            <person name="Jang Y."/>
            <person name="Kim J.-J."/>
            <person name="Kim K.H."/>
            <person name="Pangilinan J."/>
            <person name="Lipzen A."/>
            <person name="Riley R."/>
            <person name="Grigoriev I.V."/>
            <person name="Spatafora J.W."/>
            <person name="Choi I.-G."/>
        </authorList>
    </citation>
    <scope>NUCLEOTIDE SEQUENCE [LARGE SCALE GENOMIC DNA]</scope>
    <source>
        <strain evidence="3 4">KUC8140</strain>
    </source>
</reference>
<dbReference type="STRING" id="27342.A0A0H2RIU5"/>
<dbReference type="Gene3D" id="1.25.40.90">
    <property type="match status" value="1"/>
</dbReference>
<dbReference type="FunCoup" id="A0A0H2RIU5">
    <property type="interactions" value="258"/>
</dbReference>
<dbReference type="GO" id="GO:0030125">
    <property type="term" value="C:clathrin vesicle coat"/>
    <property type="evidence" value="ECO:0007669"/>
    <property type="project" value="TreeGrafter"/>
</dbReference>
<sequence>MDRLESWGEQLSNLTVYDIKNYYNSAKNKILNIPEMEAKVMEATNDETWGASSTLMQEIAQGTFNFQQFNEIMPCIYSRFTEKEARQWREIYKALQLLEYIVKHGSERVVDDARSHLSTIKLLRNFHYIDEKGKDQGINVRNRAKELAELLMDVDKIRSERRKAKANRNKYTGVGSEAYRYGGFGNSSGGSGGGGGGGSSGYGGGYDRDYGSSSSYNNHSSSSGFRDNSSSSKFEEYNAGDDEVSTTPSYSATRTTSSATTNSTSRTASVSVKPTKAKEVDLLGFADDDDSLPAPAAPPVQTNKALPALAQPNLFDDGDDDFADFQAAPVAAAAPVSPPVQPQQKTNVYEFLTQTQNTAPTHSRQPSIPLQPQQQQQPNYFNTTAAAGGMFTSPVSPSANKQTFGGGVMQPQSPAANAGAGVFSGGVVYNATSPAPSSAGSRIGTGNAAAPPASAGKASVGFDDLWSMSLGSSNSKPAGGAAGGKSMKDLEKEKAQAGIWGAGSGMGGASSSLFDTMGGSTATSTSTGAGDDLLL</sequence>
<evidence type="ECO:0000259" key="2">
    <source>
        <dbReference type="PROSITE" id="PS50942"/>
    </source>
</evidence>
<feature type="domain" description="ENTH" evidence="2">
    <location>
        <begin position="28"/>
        <end position="161"/>
    </location>
</feature>
<feature type="compositionally biased region" description="Basic and acidic residues" evidence="1">
    <location>
        <begin position="486"/>
        <end position="495"/>
    </location>
</feature>
<dbReference type="GO" id="GO:0005543">
    <property type="term" value="F:phospholipid binding"/>
    <property type="evidence" value="ECO:0007669"/>
    <property type="project" value="TreeGrafter"/>
</dbReference>
<feature type="compositionally biased region" description="Low complexity" evidence="1">
    <location>
        <begin position="213"/>
        <end position="232"/>
    </location>
</feature>
<organism evidence="3 4">
    <name type="scientific">Schizopora paradoxa</name>
    <dbReference type="NCBI Taxonomy" id="27342"/>
    <lineage>
        <taxon>Eukaryota</taxon>
        <taxon>Fungi</taxon>
        <taxon>Dikarya</taxon>
        <taxon>Basidiomycota</taxon>
        <taxon>Agaricomycotina</taxon>
        <taxon>Agaricomycetes</taxon>
        <taxon>Hymenochaetales</taxon>
        <taxon>Schizoporaceae</taxon>
        <taxon>Schizopora</taxon>
    </lineage>
</organism>
<dbReference type="CDD" id="cd16992">
    <property type="entry name" value="ENTH_Ent3"/>
    <property type="match status" value="1"/>
</dbReference>
<proteinExistence type="predicted"/>
<feature type="compositionally biased region" description="Low complexity" evidence="1">
    <location>
        <begin position="448"/>
        <end position="457"/>
    </location>
</feature>
<evidence type="ECO:0000313" key="4">
    <source>
        <dbReference type="Proteomes" id="UP000053477"/>
    </source>
</evidence>
<dbReference type="PANTHER" id="PTHR12276:SF45">
    <property type="entry name" value="CLATHRIN INTERACTOR 1"/>
    <property type="match status" value="1"/>
</dbReference>
<gene>
    <name evidence="3" type="ORF">SCHPADRAFT_911458</name>
</gene>
<dbReference type="GO" id="GO:0005768">
    <property type="term" value="C:endosome"/>
    <property type="evidence" value="ECO:0007669"/>
    <property type="project" value="TreeGrafter"/>
</dbReference>
<feature type="region of interest" description="Disordered" evidence="1">
    <location>
        <begin position="213"/>
        <end position="274"/>
    </location>
</feature>
<dbReference type="GO" id="GO:0005886">
    <property type="term" value="C:plasma membrane"/>
    <property type="evidence" value="ECO:0007669"/>
    <property type="project" value="TreeGrafter"/>
</dbReference>
<dbReference type="FunFam" id="1.25.40.90:FF:000006">
    <property type="entry name" value="Clathrin interactor 1"/>
    <property type="match status" value="1"/>
</dbReference>
<dbReference type="GO" id="GO:0030276">
    <property type="term" value="F:clathrin binding"/>
    <property type="evidence" value="ECO:0007669"/>
    <property type="project" value="TreeGrafter"/>
</dbReference>
<evidence type="ECO:0000256" key="1">
    <source>
        <dbReference type="SAM" id="MobiDB-lite"/>
    </source>
</evidence>
<keyword evidence="4" id="KW-1185">Reference proteome</keyword>